<dbReference type="RefSeq" id="WP_200748091.1">
    <property type="nucleotide sequence ID" value="NZ_JAEOAH010000004.1"/>
</dbReference>
<reference evidence="2 3" key="1">
    <citation type="submission" date="2020-12" db="EMBL/GenBank/DDBJ databases">
        <title>YIM B01967 draft genome.</title>
        <authorList>
            <person name="Yan X."/>
        </authorList>
    </citation>
    <scope>NUCLEOTIDE SEQUENCE [LARGE SCALE GENOMIC DNA]</scope>
    <source>
        <strain evidence="2 3">YIM B01967</strain>
    </source>
</reference>
<keyword evidence="3" id="KW-1185">Reference proteome</keyword>
<comment type="caution">
    <text evidence="2">The sequence shown here is derived from an EMBL/GenBank/DDBJ whole genome shotgun (WGS) entry which is preliminary data.</text>
</comment>
<dbReference type="InterPro" id="IPR029442">
    <property type="entry name" value="GyrI-like"/>
</dbReference>
<dbReference type="InterPro" id="IPR011256">
    <property type="entry name" value="Reg_factor_effector_dom_sf"/>
</dbReference>
<evidence type="ECO:0000259" key="1">
    <source>
        <dbReference type="SMART" id="SM00871"/>
    </source>
</evidence>
<accession>A0ABS1H4X2</accession>
<dbReference type="SMART" id="SM00871">
    <property type="entry name" value="AraC_E_bind"/>
    <property type="match status" value="1"/>
</dbReference>
<dbReference type="SUPFAM" id="SSF55136">
    <property type="entry name" value="Probable bacterial effector-binding domain"/>
    <property type="match status" value="1"/>
</dbReference>
<dbReference type="InterPro" id="IPR010499">
    <property type="entry name" value="AraC_E-bd"/>
</dbReference>
<proteinExistence type="predicted"/>
<dbReference type="InterPro" id="IPR053182">
    <property type="entry name" value="YobU-like_regulator"/>
</dbReference>
<sequence>MLLDNVKIIEKQAIKLVGYSIQASLNDDIQARIVEKLREALVDRSAQIVNRIDDGMYLVQIYSEGEWTPDVAFTHIVAAEVQAFQDIPNGMITHIIPKGRFILFMHEGPESEIDATYDLINEWLKRNNFDDTRAFDMEHWINIQNLKEQHNIIHIYVPIK</sequence>
<dbReference type="PANTHER" id="PTHR36444">
    <property type="entry name" value="TRANSCRIPTIONAL REGULATOR PROTEIN YOBU-RELATED"/>
    <property type="match status" value="1"/>
</dbReference>
<dbReference type="Gene3D" id="3.20.80.10">
    <property type="entry name" value="Regulatory factor, effector binding domain"/>
    <property type="match status" value="1"/>
</dbReference>
<dbReference type="PANTHER" id="PTHR36444:SF2">
    <property type="entry name" value="TRANSCRIPTIONAL REGULATOR PROTEIN YOBU-RELATED"/>
    <property type="match status" value="1"/>
</dbReference>
<gene>
    <name evidence="2" type="ORF">JFL43_04370</name>
</gene>
<evidence type="ECO:0000313" key="2">
    <source>
        <dbReference type="EMBL" id="MBK3494103.1"/>
    </source>
</evidence>
<feature type="domain" description="AraC effector-binding" evidence="1">
    <location>
        <begin position="4"/>
        <end position="160"/>
    </location>
</feature>
<dbReference type="Proteomes" id="UP000618943">
    <property type="component" value="Unassembled WGS sequence"/>
</dbReference>
<organism evidence="2 3">
    <name type="scientific">Viridibacillus soli</name>
    <dbReference type="NCBI Taxonomy" id="2798301"/>
    <lineage>
        <taxon>Bacteria</taxon>
        <taxon>Bacillati</taxon>
        <taxon>Bacillota</taxon>
        <taxon>Bacilli</taxon>
        <taxon>Bacillales</taxon>
        <taxon>Caryophanaceae</taxon>
        <taxon>Viridibacillus</taxon>
    </lineage>
</organism>
<name>A0ABS1H4X2_9BACL</name>
<protein>
    <submittedName>
        <fullName evidence="2">GyrI-like domain-containing protein</fullName>
    </submittedName>
</protein>
<dbReference type="Pfam" id="PF06445">
    <property type="entry name" value="GyrI-like"/>
    <property type="match status" value="1"/>
</dbReference>
<dbReference type="EMBL" id="JAEOAH010000004">
    <property type="protein sequence ID" value="MBK3494103.1"/>
    <property type="molecule type" value="Genomic_DNA"/>
</dbReference>
<evidence type="ECO:0000313" key="3">
    <source>
        <dbReference type="Proteomes" id="UP000618943"/>
    </source>
</evidence>